<dbReference type="AlphaFoldDB" id="A0A3B3S5B5"/>
<organism evidence="5 6">
    <name type="scientific">Paramormyrops kingsleyae</name>
    <dbReference type="NCBI Taxonomy" id="1676925"/>
    <lineage>
        <taxon>Eukaryota</taxon>
        <taxon>Metazoa</taxon>
        <taxon>Chordata</taxon>
        <taxon>Craniata</taxon>
        <taxon>Vertebrata</taxon>
        <taxon>Euteleostomi</taxon>
        <taxon>Actinopterygii</taxon>
        <taxon>Neopterygii</taxon>
        <taxon>Teleostei</taxon>
        <taxon>Osteoglossocephala</taxon>
        <taxon>Osteoglossomorpha</taxon>
        <taxon>Osteoglossiformes</taxon>
        <taxon>Mormyridae</taxon>
        <taxon>Paramormyrops</taxon>
    </lineage>
</organism>
<dbReference type="Ensembl" id="ENSPKIT00000006702.1">
    <property type="protein sequence ID" value="ENSPKIP00000025954.1"/>
    <property type="gene ID" value="ENSPKIG00000008625.1"/>
</dbReference>
<dbReference type="GO" id="GO:0005576">
    <property type="term" value="C:extracellular region"/>
    <property type="evidence" value="ECO:0007669"/>
    <property type="project" value="UniProtKB-SubCell"/>
</dbReference>
<reference evidence="5" key="1">
    <citation type="submission" date="2025-08" db="UniProtKB">
        <authorList>
            <consortium name="Ensembl"/>
        </authorList>
    </citation>
    <scope>IDENTIFICATION</scope>
</reference>
<protein>
    <recommendedName>
        <fullName evidence="4">NTR domain-containing protein</fullName>
    </recommendedName>
</protein>
<evidence type="ECO:0000259" key="4">
    <source>
        <dbReference type="PROSITE" id="PS50189"/>
    </source>
</evidence>
<keyword evidence="6" id="KW-1185">Reference proteome</keyword>
<evidence type="ECO:0000313" key="5">
    <source>
        <dbReference type="Ensembl" id="ENSPKIP00000025954.1"/>
    </source>
</evidence>
<proteinExistence type="predicted"/>
<evidence type="ECO:0000313" key="6">
    <source>
        <dbReference type="Proteomes" id="UP000261540"/>
    </source>
</evidence>
<sequence length="123" mass="14312">MSTVYMVKLKDIKRDELYDKYIMEIENIIKTGQDEVVIKDERSFLSHISCRKVMNLNVGSSYLVIGLPESMIKMPDGKYSYILSSDTWLERIPSKIECQTDQKVICDAIQEFEEIMLEIGCQM</sequence>
<dbReference type="SUPFAM" id="SSF50242">
    <property type="entry name" value="TIMP-like"/>
    <property type="match status" value="1"/>
</dbReference>
<name>A0A3B3S5B5_9TELE</name>
<dbReference type="InterPro" id="IPR008993">
    <property type="entry name" value="TIMP-like_OB-fold"/>
</dbReference>
<comment type="subcellular location">
    <subcellularLocation>
        <location evidence="1">Secreted</location>
    </subcellularLocation>
</comment>
<evidence type="ECO:0000256" key="3">
    <source>
        <dbReference type="ARBA" id="ARBA00023157"/>
    </source>
</evidence>
<accession>A0A3B3S5B5</accession>
<reference evidence="5" key="2">
    <citation type="submission" date="2025-09" db="UniProtKB">
        <authorList>
            <consortium name="Ensembl"/>
        </authorList>
    </citation>
    <scope>IDENTIFICATION</scope>
</reference>
<evidence type="ECO:0000256" key="1">
    <source>
        <dbReference type="ARBA" id="ARBA00004613"/>
    </source>
</evidence>
<dbReference type="GeneTree" id="ENSGT00940000176087"/>
<dbReference type="SMART" id="SM00643">
    <property type="entry name" value="C345C"/>
    <property type="match status" value="1"/>
</dbReference>
<dbReference type="STRING" id="1676925.ENSPKIP00000025954"/>
<feature type="domain" description="NTR" evidence="4">
    <location>
        <begin position="1"/>
        <end position="121"/>
    </location>
</feature>
<keyword evidence="3" id="KW-1015">Disulfide bond</keyword>
<dbReference type="Pfam" id="PF01759">
    <property type="entry name" value="NTR"/>
    <property type="match status" value="1"/>
</dbReference>
<dbReference type="Gene3D" id="2.40.50.120">
    <property type="match status" value="1"/>
</dbReference>
<dbReference type="Proteomes" id="UP000261540">
    <property type="component" value="Unplaced"/>
</dbReference>
<dbReference type="InterPro" id="IPR018933">
    <property type="entry name" value="Netrin_module_non-TIMP"/>
</dbReference>
<dbReference type="InterPro" id="IPR001134">
    <property type="entry name" value="Netrin_domain"/>
</dbReference>
<evidence type="ECO:0000256" key="2">
    <source>
        <dbReference type="ARBA" id="ARBA00022525"/>
    </source>
</evidence>
<dbReference type="PROSITE" id="PS50189">
    <property type="entry name" value="NTR"/>
    <property type="match status" value="1"/>
</dbReference>
<keyword evidence="2" id="KW-0964">Secreted</keyword>